<gene>
    <name evidence="1" type="ORF">IGS73_11495</name>
</gene>
<dbReference type="AlphaFoldDB" id="A0A7L9IY07"/>
<dbReference type="InterPro" id="IPR003208">
    <property type="entry name" value="Dehydtase/Dehydtase_re"/>
</dbReference>
<dbReference type="EMBL" id="CP062789">
    <property type="protein sequence ID" value="QOK21757.1"/>
    <property type="molecule type" value="Genomic_DNA"/>
</dbReference>
<protein>
    <submittedName>
        <fullName evidence="1">Glycerol dehydratase reactivase beta/small subunit family protein</fullName>
    </submittedName>
</protein>
<sequence>MKRPAIEIHHARSVDPEVLRQLAAGIEEEGAPHEMAVHDGETDAGTLAARGARSSMLLVAIGIADDGSCAVAHGSFPPGRPVLVEPGPLTPEAARRVGQNAARIVTRIPLSL</sequence>
<dbReference type="RefSeq" id="WP_192910504.1">
    <property type="nucleotide sequence ID" value="NZ_CP062789.1"/>
</dbReference>
<dbReference type="Pfam" id="PF02288">
    <property type="entry name" value="Dehydratase_MU"/>
    <property type="match status" value="1"/>
</dbReference>
<proteinExistence type="predicted"/>
<organism evidence="1 2">
    <name type="scientific">Janibacter indicus</name>
    <dbReference type="NCBI Taxonomy" id="857417"/>
    <lineage>
        <taxon>Bacteria</taxon>
        <taxon>Bacillati</taxon>
        <taxon>Actinomycetota</taxon>
        <taxon>Actinomycetes</taxon>
        <taxon>Micrococcales</taxon>
        <taxon>Intrasporangiaceae</taxon>
        <taxon>Janibacter</taxon>
    </lineage>
</organism>
<dbReference type="InterPro" id="IPR010254">
    <property type="entry name" value="B12-dep_deHydtase_bsu"/>
</dbReference>
<dbReference type="Gene3D" id="3.40.50.10150">
    <property type="entry name" value="B12-dependent dehydatase associated subunit"/>
    <property type="match status" value="1"/>
</dbReference>
<reference evidence="1 2" key="1">
    <citation type="submission" date="2020-10" db="EMBL/GenBank/DDBJ databases">
        <title>Janibacter indicus TT2 genome sequence.</title>
        <authorList>
            <person name="Lee K."/>
            <person name="Ganzorig M."/>
        </authorList>
    </citation>
    <scope>NUCLEOTIDE SEQUENCE [LARGE SCALE GENOMIC DNA]</scope>
    <source>
        <strain evidence="1 2">TT2</strain>
    </source>
</reference>
<name>A0A7L9IY07_9MICO</name>
<dbReference type="SUPFAM" id="SSF52968">
    <property type="entry name" value="B12-dependent dehydatase associated subunit"/>
    <property type="match status" value="1"/>
</dbReference>
<accession>A0A7L9IY07</accession>
<dbReference type="Proteomes" id="UP000593998">
    <property type="component" value="Chromosome"/>
</dbReference>
<evidence type="ECO:0000313" key="2">
    <source>
        <dbReference type="Proteomes" id="UP000593998"/>
    </source>
</evidence>
<evidence type="ECO:0000313" key="1">
    <source>
        <dbReference type="EMBL" id="QOK21757.1"/>
    </source>
</evidence>